<evidence type="ECO:0000313" key="2">
    <source>
        <dbReference type="Proteomes" id="UP000799755"/>
    </source>
</evidence>
<dbReference type="Proteomes" id="UP000799755">
    <property type="component" value="Unassembled WGS sequence"/>
</dbReference>
<gene>
    <name evidence="1" type="ORF">BDR25DRAFT_296867</name>
</gene>
<name>A0ACB6QDP4_9PLEO</name>
<sequence>MVTLGINAYTPQETIELVSRAGVKKGKMRLDKVFLSSVSAGALLSCVAASCLSVNTAPWYQENAPGLIRTMGAFVFPYGLVLIVLTGADLCTGTFMYTTVSVLHRRLSVYNMLLHWFITFWGNLAGSLFIVAIIFGYGEVFSAEPYRTEVHNFVTKKQVTPTFHEIFLRGIGCNWLVCLACFLGMQGRDLASKVLGIWWPIYAFVSLGFDHVVANMFFIPMGIWLETPKLSVGLYVWKGIIPAGLGNIVGGALFCGAYYWYMYILMQPDIPVDGMYYDRVEGIEVKGPRKNSDDEERNEYSYKNHDRRRDVADVPTIGVSTRA</sequence>
<organism evidence="1 2">
    <name type="scientific">Lindgomyces ingoldianus</name>
    <dbReference type="NCBI Taxonomy" id="673940"/>
    <lineage>
        <taxon>Eukaryota</taxon>
        <taxon>Fungi</taxon>
        <taxon>Dikarya</taxon>
        <taxon>Ascomycota</taxon>
        <taxon>Pezizomycotina</taxon>
        <taxon>Dothideomycetes</taxon>
        <taxon>Pleosporomycetidae</taxon>
        <taxon>Pleosporales</taxon>
        <taxon>Lindgomycetaceae</taxon>
        <taxon>Lindgomyces</taxon>
    </lineage>
</organism>
<protein>
    <submittedName>
        <fullName evidence="1">Formate/nitrite transporter family protein</fullName>
    </submittedName>
</protein>
<comment type="caution">
    <text evidence="1">The sequence shown here is derived from an EMBL/GenBank/DDBJ whole genome shotgun (WGS) entry which is preliminary data.</text>
</comment>
<reference evidence="1" key="1">
    <citation type="journal article" date="2020" name="Stud. Mycol.">
        <title>101 Dothideomycetes genomes: a test case for predicting lifestyles and emergence of pathogens.</title>
        <authorList>
            <person name="Haridas S."/>
            <person name="Albert R."/>
            <person name="Binder M."/>
            <person name="Bloem J."/>
            <person name="Labutti K."/>
            <person name="Salamov A."/>
            <person name="Andreopoulos B."/>
            <person name="Baker S."/>
            <person name="Barry K."/>
            <person name="Bills G."/>
            <person name="Bluhm B."/>
            <person name="Cannon C."/>
            <person name="Castanera R."/>
            <person name="Culley D."/>
            <person name="Daum C."/>
            <person name="Ezra D."/>
            <person name="Gonzalez J."/>
            <person name="Henrissat B."/>
            <person name="Kuo A."/>
            <person name="Liang C."/>
            <person name="Lipzen A."/>
            <person name="Lutzoni F."/>
            <person name="Magnuson J."/>
            <person name="Mondo S."/>
            <person name="Nolan M."/>
            <person name="Ohm R."/>
            <person name="Pangilinan J."/>
            <person name="Park H.-J."/>
            <person name="Ramirez L."/>
            <person name="Alfaro M."/>
            <person name="Sun H."/>
            <person name="Tritt A."/>
            <person name="Yoshinaga Y."/>
            <person name="Zwiers L.-H."/>
            <person name="Turgeon B."/>
            <person name="Goodwin S."/>
            <person name="Spatafora J."/>
            <person name="Crous P."/>
            <person name="Grigoriev I."/>
        </authorList>
    </citation>
    <scope>NUCLEOTIDE SEQUENCE</scope>
    <source>
        <strain evidence="1">ATCC 200398</strain>
    </source>
</reference>
<keyword evidence="2" id="KW-1185">Reference proteome</keyword>
<evidence type="ECO:0000313" key="1">
    <source>
        <dbReference type="EMBL" id="KAF2464242.1"/>
    </source>
</evidence>
<dbReference type="EMBL" id="MU003538">
    <property type="protein sequence ID" value="KAF2464242.1"/>
    <property type="molecule type" value="Genomic_DNA"/>
</dbReference>
<proteinExistence type="predicted"/>
<accession>A0ACB6QDP4</accession>